<organism evidence="1 2">
    <name type="scientific">Pangasius djambal</name>
    <dbReference type="NCBI Taxonomy" id="1691987"/>
    <lineage>
        <taxon>Eukaryota</taxon>
        <taxon>Metazoa</taxon>
        <taxon>Chordata</taxon>
        <taxon>Craniata</taxon>
        <taxon>Vertebrata</taxon>
        <taxon>Euteleostomi</taxon>
        <taxon>Actinopterygii</taxon>
        <taxon>Neopterygii</taxon>
        <taxon>Teleostei</taxon>
        <taxon>Ostariophysi</taxon>
        <taxon>Siluriformes</taxon>
        <taxon>Pangasiidae</taxon>
        <taxon>Pangasius</taxon>
    </lineage>
</organism>
<evidence type="ECO:0000313" key="1">
    <source>
        <dbReference type="EMBL" id="MCJ8747166.1"/>
    </source>
</evidence>
<evidence type="ECO:0000313" key="2">
    <source>
        <dbReference type="Proteomes" id="UP000830395"/>
    </source>
</evidence>
<reference evidence="1" key="1">
    <citation type="submission" date="2020-02" db="EMBL/GenBank/DDBJ databases">
        <title>Genome sequencing of the panga catfish, Pangasius djambal.</title>
        <authorList>
            <person name="Wen M."/>
            <person name="Zahm M."/>
            <person name="Roques C."/>
            <person name="Cabau C."/>
            <person name="Klopp C."/>
            <person name="Donnadieu C."/>
            <person name="Jouanno E."/>
            <person name="Avarre J.-C."/>
            <person name="Campet M."/>
            <person name="Ha T."/>
            <person name="Dugue R."/>
            <person name="Lampietro C."/>
            <person name="Louis A."/>
            <person name="Herpin A."/>
            <person name="Echchiki A."/>
            <person name="Berthelot C."/>
            <person name="Parey E."/>
            <person name="Roest-Crollius H."/>
            <person name="Braasch I."/>
            <person name="Postlethwait J.H."/>
            <person name="Bobe J."/>
            <person name="Montfort J."/>
            <person name="Bouchez O."/>
            <person name="Begum T."/>
            <person name="Schartl M."/>
            <person name="Gustiano R."/>
            <person name="Guiguen Y."/>
        </authorList>
    </citation>
    <scope>NUCLEOTIDE SEQUENCE</scope>
    <source>
        <strain evidence="1">Pdj_M5554</strain>
    </source>
</reference>
<accession>A0ACC5ZJ60</accession>
<dbReference type="Proteomes" id="UP000830395">
    <property type="component" value="Chromosome 24"/>
</dbReference>
<name>A0ACC5ZJ60_9TELE</name>
<dbReference type="EMBL" id="CM040998">
    <property type="protein sequence ID" value="MCJ8747166.1"/>
    <property type="molecule type" value="Genomic_DNA"/>
</dbReference>
<protein>
    <submittedName>
        <fullName evidence="1">Uncharacterized protein</fullName>
    </submittedName>
</protein>
<keyword evidence="2" id="KW-1185">Reference proteome</keyword>
<comment type="caution">
    <text evidence="1">The sequence shown here is derived from an EMBL/GenBank/DDBJ whole genome shotgun (WGS) entry which is preliminary data.</text>
</comment>
<gene>
    <name evidence="1" type="ORF">PDJAM_G00150260</name>
</gene>
<proteinExistence type="predicted"/>
<sequence>MRGRVSVQVNFTYLYLNSQLELSVWVPRLPLQIDVSDVELSQVISPLSDSILAERTITVLDDKVSVSDLIVQITGSLSVSLQLSPQHNNAIYITATANDLLHTHKQVISPLSDSILAERTITVLDDKVSVSDLIVQITGSLSVSLQLSPQHNNAIYITATANDLLHTHKQEAVISAWIQYSDGSATPLDIYDPKDFTLAVTSLDEHVVSTNQDQLHPWPMVTAEHEGQGSLVRVEMLISETCQKSKRKSVLAMGVGSVRVKFGQEEKGRVQGEGGYSDLDNGTSEHKQDVQVLEEDNDDDGDGWKFTNAEEVALRKISATTKSAMTNQGSNNGGEGQINNPIQDEIPSDELTANPRRLSDLEIGMYALLGVFGLAILVFLINCISFAFRYRHKQLPVLDRGTLNHAHDWVWLGNGAELQDRHHGDAELTTTAIDRNEGVEESKYLLNLNLNGGGSQKRSSTHTQEGVEPSVKKRVKFTPFTTVMTDESTPYANVIGNEDDIKWVCQDVDVGTYMERLQDNL</sequence>